<evidence type="ECO:0000256" key="1">
    <source>
        <dbReference type="SAM" id="MobiDB-lite"/>
    </source>
</evidence>
<proteinExistence type="predicted"/>
<dbReference type="Proteomes" id="UP001302126">
    <property type="component" value="Unassembled WGS sequence"/>
</dbReference>
<feature type="compositionally biased region" description="Polar residues" evidence="1">
    <location>
        <begin position="9"/>
        <end position="21"/>
    </location>
</feature>
<reference evidence="2" key="1">
    <citation type="journal article" date="2023" name="Mol. Phylogenet. Evol.">
        <title>Genome-scale phylogeny and comparative genomics of the fungal order Sordariales.</title>
        <authorList>
            <person name="Hensen N."/>
            <person name="Bonometti L."/>
            <person name="Westerberg I."/>
            <person name="Brannstrom I.O."/>
            <person name="Guillou S."/>
            <person name="Cros-Aarteil S."/>
            <person name="Calhoun S."/>
            <person name="Haridas S."/>
            <person name="Kuo A."/>
            <person name="Mondo S."/>
            <person name="Pangilinan J."/>
            <person name="Riley R."/>
            <person name="LaButti K."/>
            <person name="Andreopoulos B."/>
            <person name="Lipzen A."/>
            <person name="Chen C."/>
            <person name="Yan M."/>
            <person name="Daum C."/>
            <person name="Ng V."/>
            <person name="Clum A."/>
            <person name="Steindorff A."/>
            <person name="Ohm R.A."/>
            <person name="Martin F."/>
            <person name="Silar P."/>
            <person name="Natvig D.O."/>
            <person name="Lalanne C."/>
            <person name="Gautier V."/>
            <person name="Ament-Velasquez S.L."/>
            <person name="Kruys A."/>
            <person name="Hutchinson M.I."/>
            <person name="Powell A.J."/>
            <person name="Barry K."/>
            <person name="Miller A.N."/>
            <person name="Grigoriev I.V."/>
            <person name="Debuchy R."/>
            <person name="Gladieux P."/>
            <person name="Hiltunen Thoren M."/>
            <person name="Johannesson H."/>
        </authorList>
    </citation>
    <scope>NUCLEOTIDE SEQUENCE</scope>
    <source>
        <strain evidence="2">PSN309</strain>
    </source>
</reference>
<evidence type="ECO:0000313" key="2">
    <source>
        <dbReference type="EMBL" id="KAK4187878.1"/>
    </source>
</evidence>
<protein>
    <submittedName>
        <fullName evidence="2">Uncharacterized protein</fullName>
    </submittedName>
</protein>
<gene>
    <name evidence="2" type="ORF">QBC35DRAFT_523314</name>
</gene>
<comment type="caution">
    <text evidence="2">The sequence shown here is derived from an EMBL/GenBank/DDBJ whole genome shotgun (WGS) entry which is preliminary data.</text>
</comment>
<accession>A0AAN6WT52</accession>
<dbReference type="AlphaFoldDB" id="A0AAN6WT52"/>
<organism evidence="2 3">
    <name type="scientific">Podospora australis</name>
    <dbReference type="NCBI Taxonomy" id="1536484"/>
    <lineage>
        <taxon>Eukaryota</taxon>
        <taxon>Fungi</taxon>
        <taxon>Dikarya</taxon>
        <taxon>Ascomycota</taxon>
        <taxon>Pezizomycotina</taxon>
        <taxon>Sordariomycetes</taxon>
        <taxon>Sordariomycetidae</taxon>
        <taxon>Sordariales</taxon>
        <taxon>Podosporaceae</taxon>
        <taxon>Podospora</taxon>
    </lineage>
</organism>
<name>A0AAN6WT52_9PEZI</name>
<reference evidence="2" key="2">
    <citation type="submission" date="2023-05" db="EMBL/GenBank/DDBJ databases">
        <authorList>
            <consortium name="Lawrence Berkeley National Laboratory"/>
            <person name="Steindorff A."/>
            <person name="Hensen N."/>
            <person name="Bonometti L."/>
            <person name="Westerberg I."/>
            <person name="Brannstrom I.O."/>
            <person name="Guillou S."/>
            <person name="Cros-Aarteil S."/>
            <person name="Calhoun S."/>
            <person name="Haridas S."/>
            <person name="Kuo A."/>
            <person name="Mondo S."/>
            <person name="Pangilinan J."/>
            <person name="Riley R."/>
            <person name="Labutti K."/>
            <person name="Andreopoulos B."/>
            <person name="Lipzen A."/>
            <person name="Chen C."/>
            <person name="Yanf M."/>
            <person name="Daum C."/>
            <person name="Ng V."/>
            <person name="Clum A."/>
            <person name="Ohm R."/>
            <person name="Martin F."/>
            <person name="Silar P."/>
            <person name="Natvig D."/>
            <person name="Lalanne C."/>
            <person name="Gautier V."/>
            <person name="Ament-Velasquez S.L."/>
            <person name="Kruys A."/>
            <person name="Hutchinson M.I."/>
            <person name="Powell A.J."/>
            <person name="Barry K."/>
            <person name="Miller A.N."/>
            <person name="Grigoriev I.V."/>
            <person name="Debuchy R."/>
            <person name="Gladieux P."/>
            <person name="Thoren M.H."/>
            <person name="Johannesson H."/>
        </authorList>
    </citation>
    <scope>NUCLEOTIDE SEQUENCE</scope>
    <source>
        <strain evidence="2">PSN309</strain>
    </source>
</reference>
<keyword evidence="3" id="KW-1185">Reference proteome</keyword>
<evidence type="ECO:0000313" key="3">
    <source>
        <dbReference type="Proteomes" id="UP001302126"/>
    </source>
</evidence>
<dbReference type="EMBL" id="MU864396">
    <property type="protein sequence ID" value="KAK4187878.1"/>
    <property type="molecule type" value="Genomic_DNA"/>
</dbReference>
<feature type="region of interest" description="Disordered" evidence="1">
    <location>
        <begin position="1"/>
        <end position="21"/>
    </location>
</feature>
<sequence>MATNDRSHASQTQPSTPVAAQSYTPPKRFYVALPQLALDYADYNDQVKVTSKLRKWHMCLKTSLARHELCRYLVDDVPPPNNDKSSKEYKDWRNDCFDVIELILASVQGMVLDMSNVGWYPESDNPRHIYSKVFEAFGLEGPEDL</sequence>